<sequence length="238" mass="26287">MTIYYNAQDRKPLVKAISEFTGADAVYMRTPTYAYQIDYFTVTREGNLEFDDRADSEEIEGLIEFLAERGFIAEVAATSATEQPETASEEVSADTDSAEHGESVGLTVEVPLEGTAVDNLTKLLEAKGRLIRRALAVDSLPIEVTDSTVKFPWFAECGTDECKAYTHFISALCELAANAKRVTAKEKETDNDKYAFRCFLLRLGFIGSEYKAERKILLRNLTGSSAFRNGGAANEVSE</sequence>
<dbReference type="AlphaFoldDB" id="R6RVD5"/>
<organism evidence="2 3">
    <name type="scientific">[Eubacterium] siraeum CAG:80</name>
    <dbReference type="NCBI Taxonomy" id="1263080"/>
    <lineage>
        <taxon>Bacteria</taxon>
        <taxon>Bacillati</taxon>
        <taxon>Bacillota</taxon>
        <taxon>Clostridia</taxon>
        <taxon>Eubacteriales</taxon>
        <taxon>Oscillospiraceae</taxon>
        <taxon>Oscillospiraceae incertae sedis</taxon>
    </lineage>
</organism>
<evidence type="ECO:0000313" key="2">
    <source>
        <dbReference type="EMBL" id="CDC46971.1"/>
    </source>
</evidence>
<comment type="caution">
    <text evidence="2">The sequence shown here is derived from an EMBL/GenBank/DDBJ whole genome shotgun (WGS) entry which is preliminary data.</text>
</comment>
<feature type="region of interest" description="Disordered" evidence="1">
    <location>
        <begin position="78"/>
        <end position="102"/>
    </location>
</feature>
<evidence type="ECO:0000313" key="3">
    <source>
        <dbReference type="Proteomes" id="UP000018142"/>
    </source>
</evidence>
<dbReference type="EMBL" id="CBFJ010000131">
    <property type="protein sequence ID" value="CDC46971.1"/>
    <property type="molecule type" value="Genomic_DNA"/>
</dbReference>
<proteinExistence type="predicted"/>
<accession>R6RVD5</accession>
<evidence type="ECO:0000256" key="1">
    <source>
        <dbReference type="SAM" id="MobiDB-lite"/>
    </source>
</evidence>
<dbReference type="Proteomes" id="UP000018142">
    <property type="component" value="Unassembled WGS sequence"/>
</dbReference>
<protein>
    <recommendedName>
        <fullName evidence="4">Virulence protein</fullName>
    </recommendedName>
</protein>
<evidence type="ECO:0008006" key="4">
    <source>
        <dbReference type="Google" id="ProtNLM"/>
    </source>
</evidence>
<gene>
    <name evidence="2" type="ORF">BN788_02128</name>
</gene>
<reference evidence="2" key="1">
    <citation type="submission" date="2012-11" db="EMBL/GenBank/DDBJ databases">
        <title>Dependencies among metagenomic species, viruses, plasmids and units of genetic variation.</title>
        <authorList>
            <person name="Nielsen H.B."/>
            <person name="Almeida M."/>
            <person name="Juncker A.S."/>
            <person name="Rasmussen S."/>
            <person name="Li J."/>
            <person name="Sunagawa S."/>
            <person name="Plichta D."/>
            <person name="Gautier L."/>
            <person name="Le Chatelier E."/>
            <person name="Peletier E."/>
            <person name="Bonde I."/>
            <person name="Nielsen T."/>
            <person name="Manichanh C."/>
            <person name="Arumugam M."/>
            <person name="Batto J."/>
            <person name="Santos M.B.Q.D."/>
            <person name="Blom N."/>
            <person name="Borruel N."/>
            <person name="Burgdorf K.S."/>
            <person name="Boumezbeur F."/>
            <person name="Casellas F."/>
            <person name="Dore J."/>
            <person name="Guarner F."/>
            <person name="Hansen T."/>
            <person name="Hildebrand F."/>
            <person name="Kaas R.S."/>
            <person name="Kennedy S."/>
            <person name="Kristiansen K."/>
            <person name="Kultima J.R."/>
            <person name="Leonard P."/>
            <person name="Levenez F."/>
            <person name="Lund O."/>
            <person name="Moumen B."/>
            <person name="Le Paslier D."/>
            <person name="Pons N."/>
            <person name="Pedersen O."/>
            <person name="Prifti E."/>
            <person name="Qin J."/>
            <person name="Raes J."/>
            <person name="Tap J."/>
            <person name="Tims S."/>
            <person name="Ussery D.W."/>
            <person name="Yamada T."/>
            <person name="MetaHit consortium"/>
            <person name="Renault P."/>
            <person name="Sicheritz-Ponten T."/>
            <person name="Bork P."/>
            <person name="Wang J."/>
            <person name="Brunak S."/>
            <person name="Ehrlich S.D."/>
        </authorList>
    </citation>
    <scope>NUCLEOTIDE SEQUENCE [LARGE SCALE GENOMIC DNA]</scope>
</reference>
<name>R6RVD5_9FIRM</name>